<dbReference type="Gene3D" id="2.40.420.20">
    <property type="match status" value="1"/>
</dbReference>
<dbReference type="InterPro" id="IPR058792">
    <property type="entry name" value="Beta-barrel_RND_2"/>
</dbReference>
<dbReference type="Pfam" id="PF25973">
    <property type="entry name" value="BSH_CzcB"/>
    <property type="match status" value="1"/>
</dbReference>
<evidence type="ECO:0000313" key="11">
    <source>
        <dbReference type="EMBL" id="MFC7299605.1"/>
    </source>
</evidence>
<evidence type="ECO:0000313" key="12">
    <source>
        <dbReference type="Proteomes" id="UP001596379"/>
    </source>
</evidence>
<accession>A0ABW2J7V5</accession>
<evidence type="ECO:0000256" key="5">
    <source>
        <dbReference type="SAM" id="Phobius"/>
    </source>
</evidence>
<dbReference type="Gene3D" id="2.40.50.100">
    <property type="match status" value="1"/>
</dbReference>
<keyword evidence="2" id="KW-0813">Transport</keyword>
<feature type="domain" description="CusB-like beta-barrel" evidence="7">
    <location>
        <begin position="352"/>
        <end position="427"/>
    </location>
</feature>
<dbReference type="InterPro" id="IPR058646">
    <property type="entry name" value="CzcB_N"/>
</dbReference>
<dbReference type="Gene3D" id="2.40.30.170">
    <property type="match status" value="1"/>
</dbReference>
<keyword evidence="12" id="KW-1185">Reference proteome</keyword>
<feature type="domain" description="CzcB-like barrel-sandwich hybrid" evidence="9">
    <location>
        <begin position="206"/>
        <end position="349"/>
    </location>
</feature>
<comment type="similarity">
    <text evidence="1">Belongs to the membrane fusion protein (MFP) (TC 8.A.1) family.</text>
</comment>
<dbReference type="PANTHER" id="PTHR30097:SF4">
    <property type="entry name" value="SLR6042 PROTEIN"/>
    <property type="match status" value="1"/>
</dbReference>
<organism evidence="11 12">
    <name type="scientific">Herminiimonas aquatilis</name>
    <dbReference type="NCBI Taxonomy" id="345342"/>
    <lineage>
        <taxon>Bacteria</taxon>
        <taxon>Pseudomonadati</taxon>
        <taxon>Pseudomonadota</taxon>
        <taxon>Betaproteobacteria</taxon>
        <taxon>Burkholderiales</taxon>
        <taxon>Oxalobacteraceae</taxon>
        <taxon>Herminiimonas</taxon>
    </lineage>
</organism>
<feature type="domain" description="CzcB-like C-terminal circularly permuted SH3-like" evidence="10">
    <location>
        <begin position="434"/>
        <end position="494"/>
    </location>
</feature>
<dbReference type="InterPro" id="IPR006143">
    <property type="entry name" value="RND_pump_MFP"/>
</dbReference>
<dbReference type="SUPFAM" id="SSF111369">
    <property type="entry name" value="HlyD-like secretion proteins"/>
    <property type="match status" value="1"/>
</dbReference>
<proteinExistence type="inferred from homology"/>
<keyword evidence="5" id="KW-0472">Membrane</keyword>
<feature type="transmembrane region" description="Helical" evidence="5">
    <location>
        <begin position="12"/>
        <end position="31"/>
    </location>
</feature>
<evidence type="ECO:0000259" key="8">
    <source>
        <dbReference type="Pfam" id="PF25971"/>
    </source>
</evidence>
<dbReference type="Pfam" id="PF25971">
    <property type="entry name" value="CzcB_N"/>
    <property type="match status" value="1"/>
</dbReference>
<comment type="caution">
    <text evidence="11">The sequence shown here is derived from an EMBL/GenBank/DDBJ whole genome shotgun (WGS) entry which is preliminary data.</text>
</comment>
<dbReference type="EMBL" id="JBHTCC010000003">
    <property type="protein sequence ID" value="MFC7299605.1"/>
    <property type="molecule type" value="Genomic_DNA"/>
</dbReference>
<sequence length="506" mass="55206">MKFKPRKKQTTIIIIVVVVGLLLGGLILGMGKAQPPGAEQESGHTETKEHVDEKGHASTEPQKGPHGGKLFTKDDYALEVTIFEKDVEPEFRLYAYKNGKPLDPGASQVSVTLERLGRKPQMFTFVKEGDYLKGNAIVEEPHSFKVTINARYGDKPYQFAYSQEEARVTMSDEQLKQNGVQILTAGPARIKTSLQLIGEIRLNEDRTVHVVPRLSGIVESVRANAGDQVKKGQVLAVISSQSLSDQRSELLAAQKRLSLARTTYEREKTLWEEKISAEQDYLQARTTLQEAQIMAQSAQQKLAALGASPSSSNLTQYEIRSPIDGVITNKSISTGTVTKEDANIFVISDLSTVWVDLTVRAEDINVLKTGQKGTVKSSAFDAQDTGTVSYIGALVGEQTRTAKARLVLANPKGLWRPGLPVNVNLVAGEVDVPVAVSADAIQTVRDWTVVFGRYGNLLEARPLELGRSDGKLIEVLNGLSVDEKYAGTNSFLIKAELGKASASHDH</sequence>
<dbReference type="InterPro" id="IPR051909">
    <property type="entry name" value="MFP_Cation_Efflux"/>
</dbReference>
<gene>
    <name evidence="11" type="ORF">ACFQO0_14270</name>
</gene>
<feature type="domain" description="CzcB-like alpha-helical hairpin" evidence="6">
    <location>
        <begin position="245"/>
        <end position="304"/>
    </location>
</feature>
<dbReference type="Pfam" id="PF25893">
    <property type="entry name" value="HH_CzcB"/>
    <property type="match status" value="1"/>
</dbReference>
<dbReference type="Proteomes" id="UP001596379">
    <property type="component" value="Unassembled WGS sequence"/>
</dbReference>
<evidence type="ECO:0000259" key="9">
    <source>
        <dbReference type="Pfam" id="PF25973"/>
    </source>
</evidence>
<evidence type="ECO:0000259" key="10">
    <source>
        <dbReference type="Pfam" id="PF25975"/>
    </source>
</evidence>
<evidence type="ECO:0000256" key="1">
    <source>
        <dbReference type="ARBA" id="ARBA00009477"/>
    </source>
</evidence>
<keyword evidence="5" id="KW-0812">Transmembrane</keyword>
<evidence type="ECO:0000256" key="3">
    <source>
        <dbReference type="SAM" id="Coils"/>
    </source>
</evidence>
<feature type="domain" description="CzcB N-terminal" evidence="8">
    <location>
        <begin position="68"/>
        <end position="159"/>
    </location>
</feature>
<name>A0ABW2J7V5_9BURK</name>
<keyword evidence="3" id="KW-0175">Coiled coil</keyword>
<dbReference type="Pfam" id="PF25954">
    <property type="entry name" value="Beta-barrel_RND_2"/>
    <property type="match status" value="1"/>
</dbReference>
<dbReference type="InterPro" id="IPR058648">
    <property type="entry name" value="HH_CzcB-like"/>
</dbReference>
<dbReference type="Pfam" id="PF25975">
    <property type="entry name" value="CzcB_C"/>
    <property type="match status" value="1"/>
</dbReference>
<evidence type="ECO:0000259" key="6">
    <source>
        <dbReference type="Pfam" id="PF25893"/>
    </source>
</evidence>
<dbReference type="Gene3D" id="1.10.287.470">
    <property type="entry name" value="Helix hairpin bin"/>
    <property type="match status" value="1"/>
</dbReference>
<dbReference type="RefSeq" id="WP_382235961.1">
    <property type="nucleotide sequence ID" value="NZ_JBHTCC010000003.1"/>
</dbReference>
<dbReference type="InterPro" id="IPR058647">
    <property type="entry name" value="BSH_CzcB-like"/>
</dbReference>
<keyword evidence="5" id="KW-1133">Transmembrane helix</keyword>
<evidence type="ECO:0000259" key="7">
    <source>
        <dbReference type="Pfam" id="PF25954"/>
    </source>
</evidence>
<dbReference type="NCBIfam" id="TIGR01730">
    <property type="entry name" value="RND_mfp"/>
    <property type="match status" value="1"/>
</dbReference>
<feature type="region of interest" description="Disordered" evidence="4">
    <location>
        <begin position="33"/>
        <end position="70"/>
    </location>
</feature>
<dbReference type="PANTHER" id="PTHR30097">
    <property type="entry name" value="CATION EFFLUX SYSTEM PROTEIN CUSB"/>
    <property type="match status" value="1"/>
</dbReference>
<protein>
    <submittedName>
        <fullName evidence="11">Efflux RND transporter periplasmic adaptor subunit</fullName>
    </submittedName>
</protein>
<reference evidence="12" key="1">
    <citation type="journal article" date="2019" name="Int. J. Syst. Evol. Microbiol.">
        <title>The Global Catalogue of Microorganisms (GCM) 10K type strain sequencing project: providing services to taxonomists for standard genome sequencing and annotation.</title>
        <authorList>
            <consortium name="The Broad Institute Genomics Platform"/>
            <consortium name="The Broad Institute Genome Sequencing Center for Infectious Disease"/>
            <person name="Wu L."/>
            <person name="Ma J."/>
        </authorList>
    </citation>
    <scope>NUCLEOTIDE SEQUENCE [LARGE SCALE GENOMIC DNA]</scope>
    <source>
        <strain evidence="12">CCUG 36956</strain>
    </source>
</reference>
<dbReference type="InterPro" id="IPR058649">
    <property type="entry name" value="CzcB_C"/>
</dbReference>
<evidence type="ECO:0000256" key="2">
    <source>
        <dbReference type="ARBA" id="ARBA00022448"/>
    </source>
</evidence>
<feature type="compositionally biased region" description="Basic and acidic residues" evidence="4">
    <location>
        <begin position="41"/>
        <end position="57"/>
    </location>
</feature>
<feature type="coiled-coil region" evidence="3">
    <location>
        <begin position="281"/>
        <end position="308"/>
    </location>
</feature>
<evidence type="ECO:0000256" key="4">
    <source>
        <dbReference type="SAM" id="MobiDB-lite"/>
    </source>
</evidence>